<protein>
    <submittedName>
        <fullName evidence="1">Uncharacterized protein</fullName>
    </submittedName>
</protein>
<reference evidence="1 2" key="1">
    <citation type="journal article" date="2018" name="Nat. Ecol. Evol.">
        <title>Pezizomycetes genomes reveal the molecular basis of ectomycorrhizal truffle lifestyle.</title>
        <authorList>
            <person name="Murat C."/>
            <person name="Payen T."/>
            <person name="Noel B."/>
            <person name="Kuo A."/>
            <person name="Morin E."/>
            <person name="Chen J."/>
            <person name="Kohler A."/>
            <person name="Krizsan K."/>
            <person name="Balestrini R."/>
            <person name="Da Silva C."/>
            <person name="Montanini B."/>
            <person name="Hainaut M."/>
            <person name="Levati E."/>
            <person name="Barry K.W."/>
            <person name="Belfiori B."/>
            <person name="Cichocki N."/>
            <person name="Clum A."/>
            <person name="Dockter R.B."/>
            <person name="Fauchery L."/>
            <person name="Guy J."/>
            <person name="Iotti M."/>
            <person name="Le Tacon F."/>
            <person name="Lindquist E.A."/>
            <person name="Lipzen A."/>
            <person name="Malagnac F."/>
            <person name="Mello A."/>
            <person name="Molinier V."/>
            <person name="Miyauchi S."/>
            <person name="Poulain J."/>
            <person name="Riccioni C."/>
            <person name="Rubini A."/>
            <person name="Sitrit Y."/>
            <person name="Splivallo R."/>
            <person name="Traeger S."/>
            <person name="Wang M."/>
            <person name="Zifcakova L."/>
            <person name="Wipf D."/>
            <person name="Zambonelli A."/>
            <person name="Paolocci F."/>
            <person name="Nowrousian M."/>
            <person name="Ottonello S."/>
            <person name="Baldrian P."/>
            <person name="Spatafora J.W."/>
            <person name="Henrissat B."/>
            <person name="Nagy L.G."/>
            <person name="Aury J.M."/>
            <person name="Wincker P."/>
            <person name="Grigoriev I.V."/>
            <person name="Bonfante P."/>
            <person name="Martin F.M."/>
        </authorList>
    </citation>
    <scope>NUCLEOTIDE SEQUENCE [LARGE SCALE GENOMIC DNA]</scope>
    <source>
        <strain evidence="1 2">ATCC MYA-4762</strain>
    </source>
</reference>
<evidence type="ECO:0000313" key="1">
    <source>
        <dbReference type="EMBL" id="RPB19132.1"/>
    </source>
</evidence>
<name>A0A3N4LCD9_9PEZI</name>
<accession>A0A3N4LCD9</accession>
<dbReference type="AlphaFoldDB" id="A0A3N4LCD9"/>
<dbReference type="GO" id="GO:0016887">
    <property type="term" value="F:ATP hydrolysis activity"/>
    <property type="evidence" value="ECO:0007669"/>
    <property type="project" value="TreeGrafter"/>
</dbReference>
<dbReference type="Proteomes" id="UP000267821">
    <property type="component" value="Unassembled WGS sequence"/>
</dbReference>
<dbReference type="InParanoid" id="A0A3N4LCD9"/>
<organism evidence="1 2">
    <name type="scientific">Terfezia boudieri ATCC MYA-4762</name>
    <dbReference type="NCBI Taxonomy" id="1051890"/>
    <lineage>
        <taxon>Eukaryota</taxon>
        <taxon>Fungi</taxon>
        <taxon>Dikarya</taxon>
        <taxon>Ascomycota</taxon>
        <taxon>Pezizomycotina</taxon>
        <taxon>Pezizomycetes</taxon>
        <taxon>Pezizales</taxon>
        <taxon>Pezizaceae</taxon>
        <taxon>Terfezia</taxon>
    </lineage>
</organism>
<dbReference type="InterPro" id="IPR027417">
    <property type="entry name" value="P-loop_NTPase"/>
</dbReference>
<dbReference type="Gene3D" id="3.40.50.300">
    <property type="entry name" value="P-loop containing nucleotide triphosphate hydrolases"/>
    <property type="match status" value="1"/>
</dbReference>
<dbReference type="PANTHER" id="PTHR43392:SF2">
    <property type="entry name" value="AAA-TYPE ATPASE FAMILY PROTEIN _ ANKYRIN REPEAT FAMILY PROTEIN"/>
    <property type="match status" value="1"/>
</dbReference>
<sequence length="331" mass="36952">MIGLQAVKDSLNSMVELIETNYWRELHGKGHGTPIDIYKVAIIDTIVTEVQSTPGEDRCVLLLGYEEEMKRLFQEANPGLQATDEVKHVAGEVLGRARIRPNFGNGSEVDKYQSRISKLPPQQRTDEVLFMPDDFDPEFARGASAAANCQKLFEDMIGCERIVQKLEGTGKTVVVRKMGKVYYDMGFLTTDKVIECSSSDLISVNEIVDILTKKRYIGKMVVILAGYDQDMPRLLRVNFGLSSSLFPEEIMFKCMSPTHRISTNILQDTGSKVNYQLCDMIAKLSALPLWGNARDIIALAKSIVGVCTVFMTVIGIEIVFSAIREVLQLAR</sequence>
<dbReference type="STRING" id="1051890.A0A3N4LCD9"/>
<dbReference type="PANTHER" id="PTHR43392">
    <property type="entry name" value="AAA-TYPE ATPASE FAMILY PROTEIN / ANKYRIN REPEAT FAMILY PROTEIN"/>
    <property type="match status" value="1"/>
</dbReference>
<gene>
    <name evidence="1" type="ORF">L211DRAFT_859181</name>
</gene>
<evidence type="ECO:0000313" key="2">
    <source>
        <dbReference type="Proteomes" id="UP000267821"/>
    </source>
</evidence>
<proteinExistence type="predicted"/>
<dbReference type="InterPro" id="IPR050773">
    <property type="entry name" value="CbxX/CfxQ_RuBisCO_ESX"/>
</dbReference>
<dbReference type="OrthoDB" id="2423195at2759"/>
<dbReference type="EMBL" id="ML121597">
    <property type="protein sequence ID" value="RPB19132.1"/>
    <property type="molecule type" value="Genomic_DNA"/>
</dbReference>
<keyword evidence="2" id="KW-1185">Reference proteome</keyword>